<comment type="caution">
    <text evidence="1">The sequence shown here is derived from an EMBL/GenBank/DDBJ whole genome shotgun (WGS) entry which is preliminary data.</text>
</comment>
<name>A0A9W6JQ48_9HYPH</name>
<gene>
    <name evidence="1" type="ORF">GCM10008174_15300</name>
</gene>
<keyword evidence="2" id="KW-1185">Reference proteome</keyword>
<dbReference type="RefSeq" id="WP_271200282.1">
    <property type="nucleotide sequence ID" value="NZ_BSFL01000002.1"/>
</dbReference>
<protein>
    <submittedName>
        <fullName evidence="1">Uncharacterized protein</fullName>
    </submittedName>
</protein>
<sequence length="73" mass="7777">MSTASQDLAGFRATLVEQRVRHVRRCAKAGRSGATASNAERLTQIQNAIEAIDRALADDQAHGELGAINADDD</sequence>
<organism evidence="1 2">
    <name type="scientific">Methylopila turkensis</name>
    <dbReference type="NCBI Taxonomy" id="1437816"/>
    <lineage>
        <taxon>Bacteria</taxon>
        <taxon>Pseudomonadati</taxon>
        <taxon>Pseudomonadota</taxon>
        <taxon>Alphaproteobacteria</taxon>
        <taxon>Hyphomicrobiales</taxon>
        <taxon>Methylopilaceae</taxon>
        <taxon>Methylopila</taxon>
    </lineage>
</organism>
<accession>A0A9W6JQ48</accession>
<reference evidence="1" key="2">
    <citation type="submission" date="2023-01" db="EMBL/GenBank/DDBJ databases">
        <authorList>
            <person name="Sun Q."/>
            <person name="Evtushenko L."/>
        </authorList>
    </citation>
    <scope>NUCLEOTIDE SEQUENCE</scope>
    <source>
        <strain evidence="1">VKM B-2748</strain>
    </source>
</reference>
<proteinExistence type="predicted"/>
<dbReference type="Proteomes" id="UP001143309">
    <property type="component" value="Unassembled WGS sequence"/>
</dbReference>
<evidence type="ECO:0000313" key="1">
    <source>
        <dbReference type="EMBL" id="GLK79789.1"/>
    </source>
</evidence>
<reference evidence="1" key="1">
    <citation type="journal article" date="2014" name="Int. J. Syst. Evol. Microbiol.">
        <title>Complete genome sequence of Corynebacterium casei LMG S-19264T (=DSM 44701T), isolated from a smear-ripened cheese.</title>
        <authorList>
            <consortium name="US DOE Joint Genome Institute (JGI-PGF)"/>
            <person name="Walter F."/>
            <person name="Albersmeier A."/>
            <person name="Kalinowski J."/>
            <person name="Ruckert C."/>
        </authorList>
    </citation>
    <scope>NUCLEOTIDE SEQUENCE</scope>
    <source>
        <strain evidence="1">VKM B-2748</strain>
    </source>
</reference>
<dbReference type="AlphaFoldDB" id="A0A9W6JQ48"/>
<evidence type="ECO:0000313" key="2">
    <source>
        <dbReference type="Proteomes" id="UP001143309"/>
    </source>
</evidence>
<dbReference type="EMBL" id="BSFL01000002">
    <property type="protein sequence ID" value="GLK79789.1"/>
    <property type="molecule type" value="Genomic_DNA"/>
</dbReference>